<dbReference type="InterPro" id="IPR019539">
    <property type="entry name" value="GalKase_N"/>
</dbReference>
<name>A0A9X1QQ92_9CORY</name>
<evidence type="ECO:0000313" key="4">
    <source>
        <dbReference type="EMBL" id="MCF4006220.1"/>
    </source>
</evidence>
<dbReference type="Proteomes" id="UP001139336">
    <property type="component" value="Unassembled WGS sequence"/>
</dbReference>
<evidence type="ECO:0000259" key="3">
    <source>
        <dbReference type="Pfam" id="PF10509"/>
    </source>
</evidence>
<dbReference type="InterPro" id="IPR020568">
    <property type="entry name" value="Ribosomal_Su5_D2-typ_SF"/>
</dbReference>
<dbReference type="SUPFAM" id="SSF54211">
    <property type="entry name" value="Ribosomal protein S5 domain 2-like"/>
    <property type="match status" value="1"/>
</dbReference>
<keyword evidence="2" id="KW-0067">ATP-binding</keyword>
<comment type="caution">
    <text evidence="4">The sequence shown here is derived from an EMBL/GenBank/DDBJ whole genome shotgun (WGS) entry which is preliminary data.</text>
</comment>
<dbReference type="RefSeq" id="WP_236117989.1">
    <property type="nucleotide sequence ID" value="NZ_JAKGSI010000001.1"/>
</dbReference>
<organism evidence="4 5">
    <name type="scientific">Corynebacterium uropygiale</name>
    <dbReference type="NCBI Taxonomy" id="1775911"/>
    <lineage>
        <taxon>Bacteria</taxon>
        <taxon>Bacillati</taxon>
        <taxon>Actinomycetota</taxon>
        <taxon>Actinomycetes</taxon>
        <taxon>Mycobacteriales</taxon>
        <taxon>Corynebacteriaceae</taxon>
        <taxon>Corynebacterium</taxon>
    </lineage>
</organism>
<dbReference type="Gene3D" id="3.30.70.890">
    <property type="entry name" value="GHMP kinase, C-terminal domain"/>
    <property type="match status" value="1"/>
</dbReference>
<evidence type="ECO:0000256" key="1">
    <source>
        <dbReference type="ARBA" id="ARBA00022741"/>
    </source>
</evidence>
<sequence length="437" mass="46595">MPPRADQQPEHDTWLTDLREAHQEHFGVPPQSIARVPGSWPLIGEHSDPFGGISLHVLCDADTRLSLSPTRTAQLRIRWEEADAPALHIDADINTLVQSLQEGSEDHQPGTDDEELASLLALTMSSLHQRQMLSRSVHGADILIRSTIPHQAGLGLLSSIHVAFALAATCSEEGVDVPTRARLADVLAHSAAVIAPARPALSRLHALLRAQDSGHGVVDHADGAVTRSPSILTPGTQAWLVRPAPAGAAPAPTEEVRASLAQRFALAQRAAHDFGTAHLRLLPHAPTRVPEWLAAYRHVHGLEGQPSPDEAATWLGFWEAETQRAAKLNSALHAQHHSTAWTLINDSARALRENYGLSTPDAALAQLCLRAGAVAARPVLAGLSTACIAYTTPSSPVETPEVLSTLSAHGLDVLELHEGHPSSVTVLSPRQVSAEGD</sequence>
<dbReference type="GO" id="GO:0005524">
    <property type="term" value="F:ATP binding"/>
    <property type="evidence" value="ECO:0007669"/>
    <property type="project" value="UniProtKB-KW"/>
</dbReference>
<dbReference type="AlphaFoldDB" id="A0A9X1QQ92"/>
<dbReference type="EMBL" id="JAKGSI010000001">
    <property type="protein sequence ID" value="MCF4006220.1"/>
    <property type="molecule type" value="Genomic_DNA"/>
</dbReference>
<accession>A0A9X1QQ92</accession>
<dbReference type="Gene3D" id="3.30.230.10">
    <property type="match status" value="1"/>
</dbReference>
<keyword evidence="1" id="KW-0547">Nucleotide-binding</keyword>
<protein>
    <recommendedName>
        <fullName evidence="3">Galactokinase N-terminal domain-containing protein</fullName>
    </recommendedName>
</protein>
<dbReference type="InterPro" id="IPR014721">
    <property type="entry name" value="Ribsml_uS5_D2-typ_fold_subgr"/>
</dbReference>
<dbReference type="GO" id="GO:0005975">
    <property type="term" value="P:carbohydrate metabolic process"/>
    <property type="evidence" value="ECO:0007669"/>
    <property type="project" value="UniProtKB-ARBA"/>
</dbReference>
<keyword evidence="5" id="KW-1185">Reference proteome</keyword>
<proteinExistence type="predicted"/>
<gene>
    <name evidence="4" type="ORF">L1O03_03385</name>
</gene>
<evidence type="ECO:0000313" key="5">
    <source>
        <dbReference type="Proteomes" id="UP001139336"/>
    </source>
</evidence>
<dbReference type="InterPro" id="IPR036554">
    <property type="entry name" value="GHMP_kinase_C_sf"/>
</dbReference>
<dbReference type="Pfam" id="PF10509">
    <property type="entry name" value="GalKase_gal_bdg"/>
    <property type="match status" value="1"/>
</dbReference>
<evidence type="ECO:0000256" key="2">
    <source>
        <dbReference type="ARBA" id="ARBA00022840"/>
    </source>
</evidence>
<feature type="domain" description="Galactokinase N-terminal" evidence="3">
    <location>
        <begin position="20"/>
        <end position="69"/>
    </location>
</feature>
<reference evidence="4" key="1">
    <citation type="submission" date="2022-01" db="EMBL/GenBank/DDBJ databases">
        <title>Corynebacterium sp. nov isolated from isolated from the feces of the greater white-fronted geese (Anser albifrons) at Poyang Lake, PR China.</title>
        <authorList>
            <person name="Liu Q."/>
        </authorList>
    </citation>
    <scope>NUCLEOTIDE SEQUENCE</scope>
    <source>
        <strain evidence="4">JCM 32435</strain>
    </source>
</reference>